<dbReference type="Gene3D" id="3.40.50.300">
    <property type="entry name" value="P-loop containing nucleotide triphosphate hydrolases"/>
    <property type="match status" value="3"/>
</dbReference>
<dbReference type="InterPro" id="IPR041677">
    <property type="entry name" value="DNA2/NAM7_AAA_11"/>
</dbReference>
<feature type="domain" description="DNA2/NAM7 helicase helicase" evidence="1">
    <location>
        <begin position="301"/>
        <end position="448"/>
    </location>
</feature>
<dbReference type="Proteomes" id="UP001172083">
    <property type="component" value="Unassembled WGS sequence"/>
</dbReference>
<feature type="domain" description="DNA2/NAM7 helicase-like C-terminal" evidence="2">
    <location>
        <begin position="1019"/>
        <end position="1195"/>
    </location>
</feature>
<name>A0ABT8LGT8_9BACT</name>
<dbReference type="InterPro" id="IPR027417">
    <property type="entry name" value="P-loop_NTPase"/>
</dbReference>
<reference evidence="3" key="1">
    <citation type="submission" date="2023-06" db="EMBL/GenBank/DDBJ databases">
        <title>Genomic of Agaribacillus aureum.</title>
        <authorList>
            <person name="Wang G."/>
        </authorList>
    </citation>
    <scope>NUCLEOTIDE SEQUENCE</scope>
    <source>
        <strain evidence="3">BMA12</strain>
    </source>
</reference>
<proteinExistence type="predicted"/>
<feature type="domain" description="DNA2/NAM7 helicase helicase" evidence="1">
    <location>
        <begin position="942"/>
        <end position="988"/>
    </location>
</feature>
<comment type="caution">
    <text evidence="3">The sequence shown here is derived from an EMBL/GenBank/DDBJ whole genome shotgun (WGS) entry which is preliminary data.</text>
</comment>
<dbReference type="SUPFAM" id="SSF52540">
    <property type="entry name" value="P-loop containing nucleoside triphosphate hydrolases"/>
    <property type="match status" value="1"/>
</dbReference>
<dbReference type="InterPro" id="IPR041679">
    <property type="entry name" value="DNA2/NAM7-like_C"/>
</dbReference>
<evidence type="ECO:0000313" key="4">
    <source>
        <dbReference type="Proteomes" id="UP001172083"/>
    </source>
</evidence>
<dbReference type="Pfam" id="PF13086">
    <property type="entry name" value="AAA_11"/>
    <property type="match status" value="2"/>
</dbReference>
<accession>A0ABT8LGT8</accession>
<dbReference type="InterPro" id="IPR045055">
    <property type="entry name" value="DNA2/NAM7-like"/>
</dbReference>
<sequence>MRQILQSYLRKLTNLSTNNRSLFLLRLTNNHFLDLHELDFINDSPSFAIIESLLTLNSKITICRESDSRHEATNIISQQLKKINRTEKFIYEERGAKDLYVAWPFVTGKFKDGTSVRAPLIFFPVNLELKDGKWMLSSRKEVNVTFNKSFILAYAYYNQVKLDETLIDYNFEERFEDSREFRVLVYNLLKDSNLEINFNQENFSDQLRSFEIFKKKDFEAQYKNGNLKLMPEAVLGIFPQAGSYIVPDYLDLIERPYVPDLEEFFAKRSIEDESTGKEAHADIYRFLNKVKEEQTFTPYTLDAYQENALKAVKKGNSLVIQGPPGTGKSQLICNLISDFIARGKKVLVVCQKRAALDVVYRRLEEKGLSEFIALVHDFKNDRRAIYEQIGSQVDKLYEYKLKNNSLDSIQMERKFLQSSRRIDQINEEFEEYKFALFNEEECGISAKELYLTSELDEESINLKQEYRFFKFDTLDETLRKFKNYFSYALEFDRQGHPWYGRKSFKDFGIADQKKISEIINAIPKYQLEVSEQAQKIINSTVKIEDCEAALYKEKEIQKLVDTLKHELVYKYFQHMMSTDKVDMDLLWLTNTERVLLDCFKGEGPEVSLKASELGQFQEVLQRAIASRKNIFKSLYWQLFSKDKFWIKRVIVANDITSDKKTLNILIEKMDNRLNFEHNLSKLKECEWLIDIPEGFRKADFQSWFYDQKSALASKLAFATMRNFKAYFNVLKLDYAELKSRIESLLELFKKVVAQKQIWLEYLTPFQINHIIENSDHGDLLDKSLKKDFDAICEFDQLSASLENHERQVIDKLMESTESPQLENLLSLFENSLRLTWLDHIETKYPILRSVSSRKFEQMELELQDNVQEKLNISRHILLLKIREITYEDAQYNRLNNMITFKDLYHQVTKKRKIWPIRKVIANFSDELFRLVPCWMSSPESVSALFPMEEFFDLVIFDEASQCFAEKGIPAMYRGKQIVVAGDEKQLRPNDLYKVRWEEEAEEDIAELELDSLLELSAKHLMQLQLQGHYRSKSLDLIDFSNKHFYDGNLKLLPDFKDINYPEPPIQYVKVDGTWKNNINHVEAQRVVDLVKDLLKDQPEKEIGVVTFNVKQQYHILDLLDAASAEENWKVPDTFFVKNIENVQGDEKDIIIFSTAYGPDEKGKIMMHFGSLNAVGGENRLNVAITRAREKIYIVSSLIPSQLKAEDSKNEGPKLLKKYLQFAWDVSEGSFTPQQRMSKAYHIDWFLKSKINEMATEMDSKFELANELPFSDLSVKQGNQYKGLVLTDDDIYHESISVKEPHVYKPLILDSKNWDFITFTSRQFWQNKEEMKEKLMRFLNKLES</sequence>
<dbReference type="Pfam" id="PF13195">
    <property type="entry name" value="DUF4011"/>
    <property type="match status" value="1"/>
</dbReference>
<organism evidence="3 4">
    <name type="scientific">Agaribacillus aureus</name>
    <dbReference type="NCBI Taxonomy" id="3051825"/>
    <lineage>
        <taxon>Bacteria</taxon>
        <taxon>Pseudomonadati</taxon>
        <taxon>Bacteroidota</taxon>
        <taxon>Cytophagia</taxon>
        <taxon>Cytophagales</taxon>
        <taxon>Splendidivirgaceae</taxon>
        <taxon>Agaribacillus</taxon>
    </lineage>
</organism>
<evidence type="ECO:0000313" key="3">
    <source>
        <dbReference type="EMBL" id="MDN5216406.1"/>
    </source>
</evidence>
<protein>
    <submittedName>
        <fullName evidence="3">AAA domain-containing protein</fullName>
    </submittedName>
</protein>
<dbReference type="CDD" id="cd18808">
    <property type="entry name" value="SF1_C_Upf1"/>
    <property type="match status" value="1"/>
</dbReference>
<dbReference type="InterPro" id="IPR025103">
    <property type="entry name" value="DUF4011"/>
</dbReference>
<dbReference type="Pfam" id="PF13087">
    <property type="entry name" value="AAA_12"/>
    <property type="match status" value="1"/>
</dbReference>
<dbReference type="RefSeq" id="WP_346761745.1">
    <property type="nucleotide sequence ID" value="NZ_JAUJEB010000009.1"/>
</dbReference>
<dbReference type="PANTHER" id="PTHR10887:SF530">
    <property type="entry name" value="SUPERFAMILY I DNA HELICASES"/>
    <property type="match status" value="1"/>
</dbReference>
<gene>
    <name evidence="3" type="ORF">QQ020_30340</name>
</gene>
<evidence type="ECO:0000259" key="2">
    <source>
        <dbReference type="Pfam" id="PF13087"/>
    </source>
</evidence>
<evidence type="ECO:0000259" key="1">
    <source>
        <dbReference type="Pfam" id="PF13086"/>
    </source>
</evidence>
<dbReference type="InterPro" id="IPR047187">
    <property type="entry name" value="SF1_C_Upf1"/>
</dbReference>
<dbReference type="EMBL" id="JAUJEB010000009">
    <property type="protein sequence ID" value="MDN5216406.1"/>
    <property type="molecule type" value="Genomic_DNA"/>
</dbReference>
<keyword evidence="4" id="KW-1185">Reference proteome</keyword>
<dbReference type="PANTHER" id="PTHR10887">
    <property type="entry name" value="DNA2/NAM7 HELICASE FAMILY"/>
    <property type="match status" value="1"/>
</dbReference>